<dbReference type="AlphaFoldDB" id="A0A2K4Y302"/>
<evidence type="ECO:0000313" key="4">
    <source>
        <dbReference type="Proteomes" id="UP000253594"/>
    </source>
</evidence>
<gene>
    <name evidence="2" type="ORF">DT376_04075</name>
    <name evidence="1" type="ORF">PAERUG_P19_London_7_VIM_2_05_10_05180</name>
</gene>
<dbReference type="Proteomes" id="UP000045039">
    <property type="component" value="Unassembled WGS sequence"/>
</dbReference>
<evidence type="ECO:0000313" key="2">
    <source>
        <dbReference type="EMBL" id="RCI76116.1"/>
    </source>
</evidence>
<evidence type="ECO:0008006" key="5">
    <source>
        <dbReference type="Google" id="ProtNLM"/>
    </source>
</evidence>
<reference evidence="3" key="1">
    <citation type="submission" date="2015-06" db="EMBL/GenBank/DDBJ databases">
        <authorList>
            <person name="Radhakrishnan Rajesh"/>
            <person name="Underwood Anthony"/>
            <person name="Al-Shahib Ali"/>
        </authorList>
    </citation>
    <scope>NUCLEOTIDE SEQUENCE [LARGE SCALE GENOMIC DNA]</scope>
    <source>
        <strain evidence="3">P19_London_7_VIM_2_05_10</strain>
    </source>
</reference>
<organism evidence="2 4">
    <name type="scientific">Pseudomonas aeruginosa</name>
    <dbReference type="NCBI Taxonomy" id="287"/>
    <lineage>
        <taxon>Bacteria</taxon>
        <taxon>Pseudomonadati</taxon>
        <taxon>Pseudomonadota</taxon>
        <taxon>Gammaproteobacteria</taxon>
        <taxon>Pseudomonadales</taxon>
        <taxon>Pseudomonadaceae</taxon>
        <taxon>Pseudomonas</taxon>
    </lineage>
</organism>
<dbReference type="EMBL" id="QORE01000073">
    <property type="protein sequence ID" value="RCI76116.1"/>
    <property type="molecule type" value="Genomic_DNA"/>
</dbReference>
<dbReference type="EMBL" id="CVVU01000234">
    <property type="protein sequence ID" value="CRP66489.1"/>
    <property type="molecule type" value="Genomic_DNA"/>
</dbReference>
<evidence type="ECO:0000313" key="3">
    <source>
        <dbReference type="Proteomes" id="UP000045039"/>
    </source>
</evidence>
<protein>
    <recommendedName>
        <fullName evidence="5">XRE family transcriptional regulator</fullName>
    </recommendedName>
</protein>
<dbReference type="RefSeq" id="WP_023100679.1">
    <property type="nucleotide sequence ID" value="NZ_BSAZ01000023.1"/>
</dbReference>
<reference evidence="1" key="2">
    <citation type="submission" date="2015-06" db="EMBL/GenBank/DDBJ databases">
        <authorList>
            <person name="Radhakrishnan R."/>
            <person name="Underwood A."/>
            <person name="Al-Shahib A."/>
        </authorList>
    </citation>
    <scope>NUCLEOTIDE SEQUENCE</scope>
    <source>
        <strain evidence="1">P19_London_7_VIM_2_05_10</strain>
    </source>
</reference>
<name>A0A2K4Y302_PSEAI</name>
<comment type="caution">
    <text evidence="2">The sequence shown here is derived from an EMBL/GenBank/DDBJ whole genome shotgun (WGS) entry which is preliminary data.</text>
</comment>
<sequence>MADRMTPEQFKSEYRRKGWTGLALAERWSLSPAWISKLGNDPDREAHWDDAVRGLPTIKKLKSSSK</sequence>
<dbReference type="Proteomes" id="UP000253594">
    <property type="component" value="Unassembled WGS sequence"/>
</dbReference>
<accession>A0A2K4Y302</accession>
<reference evidence="2 4" key="3">
    <citation type="submission" date="2018-07" db="EMBL/GenBank/DDBJ databases">
        <title>Mechanisms of high-level aminoglycoside resistance among Gram-negative pathogens in Brazil.</title>
        <authorList>
            <person name="Ballaben A.S."/>
            <person name="Darini A.L.C."/>
            <person name="Doi Y."/>
        </authorList>
    </citation>
    <scope>NUCLEOTIDE SEQUENCE [LARGE SCALE GENOMIC DNA]</scope>
    <source>
        <strain evidence="2 4">B2-305</strain>
    </source>
</reference>
<evidence type="ECO:0000313" key="1">
    <source>
        <dbReference type="EMBL" id="CRP66489.1"/>
    </source>
</evidence>
<proteinExistence type="predicted"/>